<dbReference type="Proteomes" id="UP000315522">
    <property type="component" value="Unassembled WGS sequence"/>
</dbReference>
<sequence>MSDSQCSSCHCSHVDSTSIIQPEPTALKEKFPRKIIRDKREFDTTYHPGVEVADLVHMVHDVRVSHREPYPTVSPDEEEDALSNPKVLCHNCGWNTVNELNCEGYTSRVKVAYLRNNSAIWDLGPNGPWMLRDETNNSTDVFKKDYTVQQFLRREKPSVPLVEMHRFGGDSDEFHFTLMARAKGSTLDSIWSTLTEQQKSDILQDLAEHVKQWRQITRPQMENVDGSELRDAYIGNCTGYGCIKTGHNEEEWLENLTPALRKSLLLDNWYKEKGWNADQSIWDSWVVEADKKIAQLKADFPRGGPYVLTHGDLHMGNIFVSNENQEKRFKISAIIDWELAGFFPWWLESFRCKLPLPGSVWETTGEASNTHRPGYSGKQDIDDIKKPVEAVRKCWQTGGYHVLSKHGLGQANRWYRKPFCAGKPYAREYRDDCLGWEQEHMDVYDIDSSDSEDDQPEGAKKFDKNERKFMRWFKEVSDRY</sequence>
<dbReference type="PANTHER" id="PTHR21310">
    <property type="entry name" value="AMINOGLYCOSIDE PHOSPHOTRANSFERASE-RELATED-RELATED"/>
    <property type="match status" value="1"/>
</dbReference>
<organism evidence="2 3">
    <name type="scientific">Lachnellula willkommii</name>
    <dbReference type="NCBI Taxonomy" id="215461"/>
    <lineage>
        <taxon>Eukaryota</taxon>
        <taxon>Fungi</taxon>
        <taxon>Dikarya</taxon>
        <taxon>Ascomycota</taxon>
        <taxon>Pezizomycotina</taxon>
        <taxon>Leotiomycetes</taxon>
        <taxon>Helotiales</taxon>
        <taxon>Lachnaceae</taxon>
        <taxon>Lachnellula</taxon>
    </lineage>
</organism>
<name>A0A559MAL3_9HELO</name>
<dbReference type="InterPro" id="IPR002575">
    <property type="entry name" value="Aminoglycoside_PTrfase"/>
</dbReference>
<evidence type="ECO:0000313" key="2">
    <source>
        <dbReference type="EMBL" id="TVY90011.1"/>
    </source>
</evidence>
<protein>
    <recommendedName>
        <fullName evidence="1">Aminoglycoside phosphotransferase domain-containing protein</fullName>
    </recommendedName>
</protein>
<feature type="domain" description="Aminoglycoside phosphotransferase" evidence="1">
    <location>
        <begin position="119"/>
        <end position="344"/>
    </location>
</feature>
<dbReference type="EMBL" id="QGML01001014">
    <property type="protein sequence ID" value="TVY90011.1"/>
    <property type="molecule type" value="Genomic_DNA"/>
</dbReference>
<evidence type="ECO:0000313" key="3">
    <source>
        <dbReference type="Proteomes" id="UP000315522"/>
    </source>
</evidence>
<evidence type="ECO:0000259" key="1">
    <source>
        <dbReference type="Pfam" id="PF01636"/>
    </source>
</evidence>
<keyword evidence="3" id="KW-1185">Reference proteome</keyword>
<dbReference type="PANTHER" id="PTHR21310:SF55">
    <property type="entry name" value="AMINOGLYCOSIDE PHOSPHOTRANSFERASE DOMAIN-CONTAINING PROTEIN"/>
    <property type="match status" value="1"/>
</dbReference>
<dbReference type="Gene3D" id="3.90.1200.10">
    <property type="match status" value="1"/>
</dbReference>
<comment type="caution">
    <text evidence="2">The sequence shown here is derived from an EMBL/GenBank/DDBJ whole genome shotgun (WGS) entry which is preliminary data.</text>
</comment>
<dbReference type="InterPro" id="IPR051678">
    <property type="entry name" value="AGP_Transferase"/>
</dbReference>
<accession>A0A559MAL3</accession>
<proteinExistence type="predicted"/>
<reference evidence="2 3" key="1">
    <citation type="submission" date="2018-05" db="EMBL/GenBank/DDBJ databases">
        <title>Genome sequencing and assembly of the regulated plant pathogen Lachnellula willkommii and related sister species for the development of diagnostic species identification markers.</title>
        <authorList>
            <person name="Giroux E."/>
            <person name="Bilodeau G."/>
        </authorList>
    </citation>
    <scope>NUCLEOTIDE SEQUENCE [LARGE SCALE GENOMIC DNA]</scope>
    <source>
        <strain evidence="2 3">CBS 172.35</strain>
    </source>
</reference>
<dbReference type="SUPFAM" id="SSF56112">
    <property type="entry name" value="Protein kinase-like (PK-like)"/>
    <property type="match status" value="1"/>
</dbReference>
<dbReference type="AlphaFoldDB" id="A0A559MAL3"/>
<dbReference type="Pfam" id="PF01636">
    <property type="entry name" value="APH"/>
    <property type="match status" value="1"/>
</dbReference>
<dbReference type="InterPro" id="IPR011009">
    <property type="entry name" value="Kinase-like_dom_sf"/>
</dbReference>
<gene>
    <name evidence="2" type="ORF">LAWI1_G004038</name>
</gene>